<feature type="region of interest" description="Disordered" evidence="7">
    <location>
        <begin position="339"/>
        <end position="358"/>
    </location>
</feature>
<comment type="caution">
    <text evidence="11">The sequence shown here is derived from an EMBL/GenBank/DDBJ whole genome shotgun (WGS) entry which is preliminary data.</text>
</comment>
<evidence type="ECO:0000256" key="3">
    <source>
        <dbReference type="ARBA" id="ARBA00022741"/>
    </source>
</evidence>
<evidence type="ECO:0000256" key="1">
    <source>
        <dbReference type="ARBA" id="ARBA00004651"/>
    </source>
</evidence>
<dbReference type="PROSITE" id="PS50929">
    <property type="entry name" value="ABC_TM1F"/>
    <property type="match status" value="1"/>
</dbReference>
<evidence type="ECO:0000256" key="5">
    <source>
        <dbReference type="ARBA" id="ARBA00022989"/>
    </source>
</evidence>
<keyword evidence="3" id="KW-0547">Nucleotide-binding</keyword>
<dbReference type="InterPro" id="IPR011527">
    <property type="entry name" value="ABC1_TM_dom"/>
</dbReference>
<sequence>MFKLFRLLKPYRIPVIITLILVFIQSLAELYLPTLMSDIVDEGVVKGNTAYIWRFGFYMLLVAMGSMICSIVASYFSSMSATGFGKLLRGRVFKHVTNFSLEEFDKIGTASLITRTTNDINQIQQVLVMMLRIMVMAPMMAIGGLIMALSKDRELTLIFVVVIPVMGLLIAAIAGKGLPLFKAIQKKIDKLNLVLREALTGIRVIRSFNRIDYEKQKFDAANRDLTETSIKVNKIFAVMMPAMMIIMNFTQIAIVWFGGHRIDTGEMQVGDLMAFIQYAMQIMFSILMVTMIFVMIPRASASAERINEVLNVDPVIKDWTEQDERDAQKAVHEAAAQAQSAFGQSDTGGEPGVAGQAAAPDEAQPLRGYLEFRDVTFSYPGAEQPAIQHVSFAAKPGEITAIIGGTGAGKSTLVSLIPRFYDVDSGEILIDGVDIRRMTQAKLRGKIGFVPQKAVLFTGTVTDNIRYGKEDATDEEVRHAAKIAQADEFISKMEEGYNAPISQGGSNVSGGQKQRLSIARALVRRAELLIFDDSFSALDFKTDAKLRAALKQEAADSTMLIVAQRVSTVMDADRIIVLNESEVAGIGTHRELMETCDVYREIVSSQLSEEEIA</sequence>
<dbReference type="SUPFAM" id="SSF52540">
    <property type="entry name" value="P-loop containing nucleoside triphosphate hydrolases"/>
    <property type="match status" value="1"/>
</dbReference>
<protein>
    <submittedName>
        <fullName evidence="11">Multidrug ABC transporter ATP-binding protein</fullName>
    </submittedName>
</protein>
<feature type="transmembrane region" description="Helical" evidence="8">
    <location>
        <begin position="12"/>
        <end position="32"/>
    </location>
</feature>
<dbReference type="RefSeq" id="WP_094094532.1">
    <property type="nucleotide sequence ID" value="NZ_BMHF01000010.1"/>
</dbReference>
<reference evidence="12" key="1">
    <citation type="journal article" date="2019" name="Int. J. Syst. Evol. Microbiol.">
        <title>The Global Catalogue of Microorganisms (GCM) 10K type strain sequencing project: providing services to taxonomists for standard genome sequencing and annotation.</title>
        <authorList>
            <consortium name="The Broad Institute Genomics Platform"/>
            <consortium name="The Broad Institute Genome Sequencing Center for Infectious Disease"/>
            <person name="Wu L."/>
            <person name="Ma J."/>
        </authorList>
    </citation>
    <scope>NUCLEOTIDE SEQUENCE [LARGE SCALE GENOMIC DNA]</scope>
    <source>
        <strain evidence="12">CGMCC 1.15044</strain>
    </source>
</reference>
<dbReference type="PROSITE" id="PS50893">
    <property type="entry name" value="ABC_TRANSPORTER_2"/>
    <property type="match status" value="1"/>
</dbReference>
<feature type="transmembrane region" description="Helical" evidence="8">
    <location>
        <begin position="155"/>
        <end position="178"/>
    </location>
</feature>
<evidence type="ECO:0000259" key="9">
    <source>
        <dbReference type="PROSITE" id="PS50893"/>
    </source>
</evidence>
<evidence type="ECO:0000313" key="11">
    <source>
        <dbReference type="EMBL" id="GGA42487.1"/>
    </source>
</evidence>
<dbReference type="InterPro" id="IPR017871">
    <property type="entry name" value="ABC_transporter-like_CS"/>
</dbReference>
<dbReference type="InterPro" id="IPR003593">
    <property type="entry name" value="AAA+_ATPase"/>
</dbReference>
<dbReference type="Pfam" id="PF00005">
    <property type="entry name" value="ABC_tran"/>
    <property type="match status" value="1"/>
</dbReference>
<dbReference type="PROSITE" id="PS00211">
    <property type="entry name" value="ABC_TRANSPORTER_1"/>
    <property type="match status" value="1"/>
</dbReference>
<dbReference type="PANTHER" id="PTHR43394">
    <property type="entry name" value="ATP-DEPENDENT PERMEASE MDL1, MITOCHONDRIAL"/>
    <property type="match status" value="1"/>
</dbReference>
<keyword evidence="12" id="KW-1185">Reference proteome</keyword>
<organism evidence="11 12">
    <name type="scientific">Paenibacillus physcomitrellae</name>
    <dbReference type="NCBI Taxonomy" id="1619311"/>
    <lineage>
        <taxon>Bacteria</taxon>
        <taxon>Bacillati</taxon>
        <taxon>Bacillota</taxon>
        <taxon>Bacilli</taxon>
        <taxon>Bacillales</taxon>
        <taxon>Paenibacillaceae</taxon>
        <taxon>Paenibacillus</taxon>
    </lineage>
</organism>
<name>A0ABQ1GEY6_9BACL</name>
<evidence type="ECO:0000256" key="4">
    <source>
        <dbReference type="ARBA" id="ARBA00022840"/>
    </source>
</evidence>
<dbReference type="Proteomes" id="UP000609323">
    <property type="component" value="Unassembled WGS sequence"/>
</dbReference>
<dbReference type="InterPro" id="IPR027417">
    <property type="entry name" value="P-loop_NTPase"/>
</dbReference>
<dbReference type="GO" id="GO:0005524">
    <property type="term" value="F:ATP binding"/>
    <property type="evidence" value="ECO:0007669"/>
    <property type="project" value="UniProtKB-KW"/>
</dbReference>
<feature type="transmembrane region" description="Helical" evidence="8">
    <location>
        <begin position="278"/>
        <end position="296"/>
    </location>
</feature>
<feature type="transmembrane region" description="Helical" evidence="8">
    <location>
        <begin position="126"/>
        <end position="149"/>
    </location>
</feature>
<dbReference type="Pfam" id="PF00664">
    <property type="entry name" value="ABC_membrane"/>
    <property type="match status" value="1"/>
</dbReference>
<dbReference type="SMART" id="SM00382">
    <property type="entry name" value="AAA"/>
    <property type="match status" value="1"/>
</dbReference>
<feature type="transmembrane region" description="Helical" evidence="8">
    <location>
        <begin position="235"/>
        <end position="258"/>
    </location>
</feature>
<feature type="domain" description="ABC transporter" evidence="9">
    <location>
        <begin position="370"/>
        <end position="605"/>
    </location>
</feature>
<keyword evidence="6 8" id="KW-0472">Membrane</keyword>
<feature type="transmembrane region" description="Helical" evidence="8">
    <location>
        <begin position="52"/>
        <end position="76"/>
    </location>
</feature>
<accession>A0ABQ1GEY6</accession>
<evidence type="ECO:0000256" key="7">
    <source>
        <dbReference type="SAM" id="MobiDB-lite"/>
    </source>
</evidence>
<dbReference type="SUPFAM" id="SSF90123">
    <property type="entry name" value="ABC transporter transmembrane region"/>
    <property type="match status" value="1"/>
</dbReference>
<keyword evidence="4 11" id="KW-0067">ATP-binding</keyword>
<dbReference type="PANTHER" id="PTHR43394:SF1">
    <property type="entry name" value="ATP-BINDING CASSETTE SUB-FAMILY B MEMBER 10, MITOCHONDRIAL"/>
    <property type="match status" value="1"/>
</dbReference>
<keyword evidence="5 8" id="KW-1133">Transmembrane helix</keyword>
<dbReference type="Gene3D" id="1.20.1560.10">
    <property type="entry name" value="ABC transporter type 1, transmembrane domain"/>
    <property type="match status" value="2"/>
</dbReference>
<dbReference type="InterPro" id="IPR036640">
    <property type="entry name" value="ABC1_TM_sf"/>
</dbReference>
<dbReference type="InterPro" id="IPR003439">
    <property type="entry name" value="ABC_transporter-like_ATP-bd"/>
</dbReference>
<dbReference type="CDD" id="cd18548">
    <property type="entry name" value="ABC_6TM_Tm287_like"/>
    <property type="match status" value="1"/>
</dbReference>
<evidence type="ECO:0000256" key="2">
    <source>
        <dbReference type="ARBA" id="ARBA00022692"/>
    </source>
</evidence>
<comment type="subcellular location">
    <subcellularLocation>
        <location evidence="1">Cell membrane</location>
        <topology evidence="1">Multi-pass membrane protein</topology>
    </subcellularLocation>
</comment>
<evidence type="ECO:0000313" key="12">
    <source>
        <dbReference type="Proteomes" id="UP000609323"/>
    </source>
</evidence>
<dbReference type="EMBL" id="BMHF01000010">
    <property type="protein sequence ID" value="GGA42487.1"/>
    <property type="molecule type" value="Genomic_DNA"/>
</dbReference>
<evidence type="ECO:0000259" key="10">
    <source>
        <dbReference type="PROSITE" id="PS50929"/>
    </source>
</evidence>
<gene>
    <name evidence="11" type="ORF">GCM10010917_29750</name>
</gene>
<keyword evidence="2 8" id="KW-0812">Transmembrane</keyword>
<evidence type="ECO:0000256" key="6">
    <source>
        <dbReference type="ARBA" id="ARBA00023136"/>
    </source>
</evidence>
<evidence type="ECO:0000256" key="8">
    <source>
        <dbReference type="SAM" id="Phobius"/>
    </source>
</evidence>
<feature type="domain" description="ABC transmembrane type-1" evidence="10">
    <location>
        <begin position="16"/>
        <end position="298"/>
    </location>
</feature>
<dbReference type="Gene3D" id="3.40.50.300">
    <property type="entry name" value="P-loop containing nucleotide triphosphate hydrolases"/>
    <property type="match status" value="1"/>
</dbReference>
<proteinExistence type="predicted"/>
<dbReference type="InterPro" id="IPR039421">
    <property type="entry name" value="Type_1_exporter"/>
</dbReference>